<keyword evidence="2" id="KW-0479">Metal-binding</keyword>
<sequence>MSTRDTSSLLQPMLSSEPSDPLVHASKSKDVSHCDERNITVSDEEARIDTLATGTFSDEIETDIGHFGPSSNHDYFRNLSGIFAHLARDGFTTQSSALNTWSVPRNLIAGVPERRSHISGIFDCMALPDDQTALALLKQFFTTIALTMPFFNRPALVRGYTKLKERRFQDFDRVQRALFNMIWAHGSCSLGAVDSEVYYRRAISLLDSLTIRRTSQEMVQTCLLVTSYQQNNQRSVTSWTFHALSVKAAFQLGLHSQSSYQSLNAESQQLRKRLWFGVLNQDRLLSAALGRPCLIPKQHARIEPDDPRPTTIYLDAVSPDRIESWTYFRHVISIISIISRAVEVLYDHNIDSAKSSIDNLLVRRLELQLELERWRISTAGSWKLLTGAELHGKPKSTYESLRFEILLSIHYYRTLMLINRPLITSILKSWITELSLVPETTTAVVLPIVQNDFTAAKELVGIVQAIESSGTSFLHRYGAWFLANYSVFTASIHLFGIMLACARHPDRLSISNIHLVDVRGFLNDGLLTLQAIGKASLMSQRGSNCFFNFLDLFDSLVRSKSPDMDEQDISPCGPTRGNAESALEFAMGSMSSYIVQAADDFLFQSSENDFLWDNYGYVS</sequence>
<name>A0AAV9MX12_9EURO</name>
<evidence type="ECO:0000313" key="7">
    <source>
        <dbReference type="EMBL" id="KAK5046124.1"/>
    </source>
</evidence>
<dbReference type="InterPro" id="IPR007219">
    <property type="entry name" value="XnlR_reg_dom"/>
</dbReference>
<proteinExistence type="predicted"/>
<keyword evidence="4" id="KW-0539">Nucleus</keyword>
<comment type="caution">
    <text evidence="7">The sequence shown here is derived from an EMBL/GenBank/DDBJ whole genome shotgun (WGS) entry which is preliminary data.</text>
</comment>
<dbReference type="PANTHER" id="PTHR46910">
    <property type="entry name" value="TRANSCRIPTION FACTOR PDR1"/>
    <property type="match status" value="1"/>
</dbReference>
<dbReference type="GO" id="GO:0006351">
    <property type="term" value="P:DNA-templated transcription"/>
    <property type="evidence" value="ECO:0007669"/>
    <property type="project" value="InterPro"/>
</dbReference>
<dbReference type="GO" id="GO:0003700">
    <property type="term" value="F:DNA-binding transcription factor activity"/>
    <property type="evidence" value="ECO:0007669"/>
    <property type="project" value="InterPro"/>
</dbReference>
<accession>A0AAV9MX12</accession>
<organism evidence="7 8">
    <name type="scientific">Exophiala bonariae</name>
    <dbReference type="NCBI Taxonomy" id="1690606"/>
    <lineage>
        <taxon>Eukaryota</taxon>
        <taxon>Fungi</taxon>
        <taxon>Dikarya</taxon>
        <taxon>Ascomycota</taxon>
        <taxon>Pezizomycotina</taxon>
        <taxon>Eurotiomycetes</taxon>
        <taxon>Chaetothyriomycetidae</taxon>
        <taxon>Chaetothyriales</taxon>
        <taxon>Herpotrichiellaceae</taxon>
        <taxon>Exophiala</taxon>
    </lineage>
</organism>
<evidence type="ECO:0000256" key="3">
    <source>
        <dbReference type="ARBA" id="ARBA00023125"/>
    </source>
</evidence>
<dbReference type="SMART" id="SM00906">
    <property type="entry name" value="Fungal_trans"/>
    <property type="match status" value="1"/>
</dbReference>
<dbReference type="InterPro" id="IPR050987">
    <property type="entry name" value="AtrR-like"/>
</dbReference>
<feature type="region of interest" description="Disordered" evidence="5">
    <location>
        <begin position="1"/>
        <end position="29"/>
    </location>
</feature>
<comment type="subcellular location">
    <subcellularLocation>
        <location evidence="1">Nucleus</location>
    </subcellularLocation>
</comment>
<dbReference type="CDD" id="cd12148">
    <property type="entry name" value="fungal_TF_MHR"/>
    <property type="match status" value="1"/>
</dbReference>
<keyword evidence="3" id="KW-0238">DNA-binding</keyword>
<gene>
    <name evidence="7" type="ORF">LTR84_008581</name>
</gene>
<feature type="domain" description="Xylanolytic transcriptional activator regulatory" evidence="6">
    <location>
        <begin position="238"/>
        <end position="310"/>
    </location>
</feature>
<evidence type="ECO:0000259" key="6">
    <source>
        <dbReference type="SMART" id="SM00906"/>
    </source>
</evidence>
<reference evidence="7 8" key="1">
    <citation type="submission" date="2023-08" db="EMBL/GenBank/DDBJ databases">
        <title>Black Yeasts Isolated from many extreme environments.</title>
        <authorList>
            <person name="Coleine C."/>
            <person name="Stajich J.E."/>
            <person name="Selbmann L."/>
        </authorList>
    </citation>
    <scope>NUCLEOTIDE SEQUENCE [LARGE SCALE GENOMIC DNA]</scope>
    <source>
        <strain evidence="7 8">CCFEE 5792</strain>
    </source>
</reference>
<dbReference type="GO" id="GO:0005634">
    <property type="term" value="C:nucleus"/>
    <property type="evidence" value="ECO:0007669"/>
    <property type="project" value="UniProtKB-SubCell"/>
</dbReference>
<dbReference type="AlphaFoldDB" id="A0AAV9MX12"/>
<evidence type="ECO:0000256" key="4">
    <source>
        <dbReference type="ARBA" id="ARBA00023242"/>
    </source>
</evidence>
<evidence type="ECO:0000256" key="1">
    <source>
        <dbReference type="ARBA" id="ARBA00004123"/>
    </source>
</evidence>
<dbReference type="GO" id="GO:0008270">
    <property type="term" value="F:zinc ion binding"/>
    <property type="evidence" value="ECO:0007669"/>
    <property type="project" value="InterPro"/>
</dbReference>
<dbReference type="RefSeq" id="XP_064701723.1">
    <property type="nucleotide sequence ID" value="XM_064852126.1"/>
</dbReference>
<dbReference type="GO" id="GO:0003677">
    <property type="term" value="F:DNA binding"/>
    <property type="evidence" value="ECO:0007669"/>
    <property type="project" value="UniProtKB-KW"/>
</dbReference>
<dbReference type="GeneID" id="89976744"/>
<protein>
    <recommendedName>
        <fullName evidence="6">Xylanolytic transcriptional activator regulatory domain-containing protein</fullName>
    </recommendedName>
</protein>
<dbReference type="EMBL" id="JAVRRD010000032">
    <property type="protein sequence ID" value="KAK5046124.1"/>
    <property type="molecule type" value="Genomic_DNA"/>
</dbReference>
<keyword evidence="8" id="KW-1185">Reference proteome</keyword>
<dbReference type="Proteomes" id="UP001358417">
    <property type="component" value="Unassembled WGS sequence"/>
</dbReference>
<dbReference type="PANTHER" id="PTHR46910:SF3">
    <property type="entry name" value="HALOTOLERANCE PROTEIN 9-RELATED"/>
    <property type="match status" value="1"/>
</dbReference>
<evidence type="ECO:0000256" key="5">
    <source>
        <dbReference type="SAM" id="MobiDB-lite"/>
    </source>
</evidence>
<dbReference type="Pfam" id="PF04082">
    <property type="entry name" value="Fungal_trans"/>
    <property type="match status" value="1"/>
</dbReference>
<evidence type="ECO:0000256" key="2">
    <source>
        <dbReference type="ARBA" id="ARBA00022723"/>
    </source>
</evidence>
<evidence type="ECO:0000313" key="8">
    <source>
        <dbReference type="Proteomes" id="UP001358417"/>
    </source>
</evidence>
<feature type="compositionally biased region" description="Polar residues" evidence="5">
    <location>
        <begin position="1"/>
        <end position="18"/>
    </location>
</feature>